<sequence length="920" mass="101290">MGDLMAIVVTFTGKSTLPGPDSGFRIWSYKIEPSSPGEIPANERIALGLPRDVDVRDPALYPGVTELQNTFLVRDQNSTRQYVGRDTHPAGALTISFVAPVSSSTSEIMLVKMPANQPMTSLSFATSQAGAQAPVQTMTVPLPGRPAFNGRPLSDFKGSLPYASELFGVYQPLAGWFGALNTRWALSRTLGGAGYSDLDDIAETAARMLEEEDALAAVVGQCEAGLQGVLSPVGLVNLFREYFFEFDSFLGVPAGHVWLSPGGTVELVETSTRRTLVEKTAEQSLETSRKVEESLTDQDDVADAVKEANANDTKLGVSATGGVNAPIFHADASASFSTQSTRERSSEQTHKHSRTQSSKVTSEIKRNFKTTFKTVTESTDTSSRRYVLQNTSTEDLVNYELRRKMRKVGVQLQHIGSRLAWQVYIDKPGRHLGLGDMVDMVPAPDLTDIPKPEVKPYPPDQKVTHSLSVPFRWIQGDENADQTYVTSSDNIDHGINKDSPGVDDIILFRFNLPLPPAPDGFEIKRPGTPPLPPPIDFHGAQVQFTATASDLNMTANPDPATNTLGIRLTYANFQTKKSMPFDVTIVYTPKAETKQAIDTANKAAMDDYAERVSKVQHEAYGNAVRERLKKVSMTRSRSSEDLRKEERHTVFRNLIRRIDLGQDPHLGSELIQQLFDVDEMLYFVAPDFWRPSTTTPSTTPPPPTPPEPTQGSVGHYPLPPYPPGSGDPALFQGETVASRYSFTDVNNALDPNGNATPEWRVNYLITEETQPAPMGSSLGWLIQLDGDERRNEFLNAAWAKAVLPVRPGHEMCALQLLRKIEGEGVFQRPYAFQDGDPSEYQNKTVGEVLQLLAGSLQQANRNMDNVRAAEKVFENGFDPLEGGFRPAAPYQVFDQWIEVLPTDQVVAVQVRYDPKTGQQL</sequence>
<protein>
    <submittedName>
        <fullName evidence="2">Uncharacterized protein</fullName>
    </submittedName>
</protein>
<accession>A0ABP4RDK7</accession>
<feature type="region of interest" description="Disordered" evidence="1">
    <location>
        <begin position="278"/>
        <end position="298"/>
    </location>
</feature>
<comment type="caution">
    <text evidence="2">The sequence shown here is derived from an EMBL/GenBank/DDBJ whole genome shotgun (WGS) entry which is preliminary data.</text>
</comment>
<evidence type="ECO:0000313" key="3">
    <source>
        <dbReference type="Proteomes" id="UP001500064"/>
    </source>
</evidence>
<feature type="region of interest" description="Disordered" evidence="1">
    <location>
        <begin position="692"/>
        <end position="723"/>
    </location>
</feature>
<dbReference type="EMBL" id="BAAAMU010000038">
    <property type="protein sequence ID" value="GAA1647352.1"/>
    <property type="molecule type" value="Genomic_DNA"/>
</dbReference>
<name>A0ABP4RDK7_9ACTN</name>
<dbReference type="Proteomes" id="UP001500064">
    <property type="component" value="Unassembled WGS sequence"/>
</dbReference>
<keyword evidence="3" id="KW-1185">Reference proteome</keyword>
<reference evidence="3" key="1">
    <citation type="journal article" date="2019" name="Int. J. Syst. Evol. Microbiol.">
        <title>The Global Catalogue of Microorganisms (GCM) 10K type strain sequencing project: providing services to taxonomists for standard genome sequencing and annotation.</title>
        <authorList>
            <consortium name="The Broad Institute Genomics Platform"/>
            <consortium name="The Broad Institute Genome Sequencing Center for Infectious Disease"/>
            <person name="Wu L."/>
            <person name="Ma J."/>
        </authorList>
    </citation>
    <scope>NUCLEOTIDE SEQUENCE [LARGE SCALE GENOMIC DNA]</scope>
    <source>
        <strain evidence="3">JCM 13929</strain>
    </source>
</reference>
<evidence type="ECO:0000313" key="2">
    <source>
        <dbReference type="EMBL" id="GAA1647352.1"/>
    </source>
</evidence>
<feature type="compositionally biased region" description="Pro residues" evidence="1">
    <location>
        <begin position="698"/>
        <end position="708"/>
    </location>
</feature>
<dbReference type="RefSeq" id="WP_346108555.1">
    <property type="nucleotide sequence ID" value="NZ_BAAAMU010000038.1"/>
</dbReference>
<evidence type="ECO:0000256" key="1">
    <source>
        <dbReference type="SAM" id="MobiDB-lite"/>
    </source>
</evidence>
<feature type="region of interest" description="Disordered" evidence="1">
    <location>
        <begin position="334"/>
        <end position="362"/>
    </location>
</feature>
<feature type="compositionally biased region" description="Basic and acidic residues" evidence="1">
    <location>
        <begin position="341"/>
        <end position="350"/>
    </location>
</feature>
<gene>
    <name evidence="2" type="ORF">GCM10009733_050540</name>
</gene>
<organism evidence="2 3">
    <name type="scientific">Nonomuraea maheshkhaliensis</name>
    <dbReference type="NCBI Taxonomy" id="419590"/>
    <lineage>
        <taxon>Bacteria</taxon>
        <taxon>Bacillati</taxon>
        <taxon>Actinomycetota</taxon>
        <taxon>Actinomycetes</taxon>
        <taxon>Streptosporangiales</taxon>
        <taxon>Streptosporangiaceae</taxon>
        <taxon>Nonomuraea</taxon>
    </lineage>
</organism>
<proteinExistence type="predicted"/>
<feature type="compositionally biased region" description="Basic and acidic residues" evidence="1">
    <location>
        <begin position="278"/>
        <end position="293"/>
    </location>
</feature>